<reference evidence="13 14" key="1">
    <citation type="submission" date="2022-09" db="EMBL/GenBank/DDBJ databases">
        <authorList>
            <person name="Kop L."/>
        </authorList>
    </citation>
    <scope>NUCLEOTIDE SEQUENCE [LARGE SCALE GENOMIC DNA]</scope>
    <source>
        <strain evidence="13 14">347</strain>
    </source>
</reference>
<feature type="domain" description="Tryptophan synthase beta chain-like PALP" evidence="12">
    <location>
        <begin position="62"/>
        <end position="386"/>
    </location>
</feature>
<comment type="subunit">
    <text evidence="4 11">Tetramer of two alpha and two beta chains.</text>
</comment>
<dbReference type="HAMAP" id="MF_00133">
    <property type="entry name" value="Trp_synth_beta"/>
    <property type="match status" value="1"/>
</dbReference>
<evidence type="ECO:0000256" key="7">
    <source>
        <dbReference type="ARBA" id="ARBA00022898"/>
    </source>
</evidence>
<proteinExistence type="inferred from homology"/>
<dbReference type="PIRSF" id="PIRSF001413">
    <property type="entry name" value="Trp_syn_beta"/>
    <property type="match status" value="1"/>
</dbReference>
<keyword evidence="14" id="KW-1185">Reference proteome</keyword>
<dbReference type="PANTHER" id="PTHR48077:SF3">
    <property type="entry name" value="TRYPTOPHAN SYNTHASE"/>
    <property type="match status" value="1"/>
</dbReference>
<evidence type="ECO:0000256" key="10">
    <source>
        <dbReference type="ARBA" id="ARBA00049047"/>
    </source>
</evidence>
<protein>
    <recommendedName>
        <fullName evidence="11">Tryptophan synthase beta chain</fullName>
        <ecNumber evidence="11">4.2.1.20</ecNumber>
    </recommendedName>
</protein>
<organism evidence="13 14">
    <name type="scientific">Nitrospina watsonii</name>
    <dbReference type="NCBI Taxonomy" id="1323948"/>
    <lineage>
        <taxon>Bacteria</taxon>
        <taxon>Pseudomonadati</taxon>
        <taxon>Nitrospinota/Tectimicrobiota group</taxon>
        <taxon>Nitrospinota</taxon>
        <taxon>Nitrospinia</taxon>
        <taxon>Nitrospinales</taxon>
        <taxon>Nitrospinaceae</taxon>
        <taxon>Nitrospina</taxon>
    </lineage>
</organism>
<dbReference type="Gene3D" id="3.40.50.1100">
    <property type="match status" value="2"/>
</dbReference>
<dbReference type="RefSeq" id="WP_282011093.1">
    <property type="nucleotide sequence ID" value="NZ_OX336137.1"/>
</dbReference>
<sequence length="403" mass="43793">MAQSKNYSSMPDAKGHFGQFGGKYVIETLMPALTELEQIYNETKADPEFQRQLTYYLEQYVGRPSPLYFAENLTRQLGGAKVYLKREDLNHTGAHKINNTIGSALLTQRMGKKRVIAETGAGQHGVATATAAALFDLECEVFMGEEDIRRQALNVFRMKLLGAKVTPVASGTRTLKDATSEAIRNWITTVETTHYIIGSVVGPHPFPMIVRDFQKIIGEEAREQIQKVEGRLPDLCVACVGGGSNSMGLFYPFVNDASVKLMGVEAAGHGIDTGQHGASLGHGGVGVLHGMKSYLLFNADGQIDEAHSISAGLDYPGVGCEHSYYHETGRAEYVSITDDEALEGFKLLSKTEGIIPALESAHAIAQVAKIAPKMKKDEIIILCLSGRGDKDVNQVSEFLGEQP</sequence>
<name>A0ABN8VYF5_9BACT</name>
<evidence type="ECO:0000313" key="13">
    <source>
        <dbReference type="EMBL" id="CAI2718187.1"/>
    </source>
</evidence>
<dbReference type="InterPro" id="IPR006654">
    <property type="entry name" value="Trp_synth_beta"/>
</dbReference>
<dbReference type="GO" id="GO:0052684">
    <property type="term" value="F:L-serine hydro-lyase (adding indole, L-tryptophan-forming) activity"/>
    <property type="evidence" value="ECO:0007669"/>
    <property type="project" value="UniProtKB-EC"/>
</dbReference>
<keyword evidence="5 11" id="KW-0028">Amino-acid biosynthesis</keyword>
<comment type="pathway">
    <text evidence="2 11">Amino-acid biosynthesis; L-tryptophan biosynthesis; L-tryptophan from chorismate: step 5/5.</text>
</comment>
<keyword evidence="9 11" id="KW-0456">Lyase</keyword>
<feature type="modified residue" description="N6-(pyridoxal phosphate)lysine" evidence="11">
    <location>
        <position position="96"/>
    </location>
</feature>
<comment type="catalytic activity">
    <reaction evidence="10 11">
        <text>(1S,2R)-1-C-(indol-3-yl)glycerol 3-phosphate + L-serine = D-glyceraldehyde 3-phosphate + L-tryptophan + H2O</text>
        <dbReference type="Rhea" id="RHEA:10532"/>
        <dbReference type="ChEBI" id="CHEBI:15377"/>
        <dbReference type="ChEBI" id="CHEBI:33384"/>
        <dbReference type="ChEBI" id="CHEBI:57912"/>
        <dbReference type="ChEBI" id="CHEBI:58866"/>
        <dbReference type="ChEBI" id="CHEBI:59776"/>
        <dbReference type="EC" id="4.2.1.20"/>
    </reaction>
</comment>
<comment type="similarity">
    <text evidence="3 11">Belongs to the TrpB family.</text>
</comment>
<dbReference type="InterPro" id="IPR036052">
    <property type="entry name" value="TrpB-like_PALP_sf"/>
</dbReference>
<dbReference type="SUPFAM" id="SSF53686">
    <property type="entry name" value="Tryptophan synthase beta subunit-like PLP-dependent enzymes"/>
    <property type="match status" value="1"/>
</dbReference>
<dbReference type="CDD" id="cd06446">
    <property type="entry name" value="Trp-synth_B"/>
    <property type="match status" value="1"/>
</dbReference>
<comment type="cofactor">
    <cofactor evidence="1 11">
        <name>pyridoxal 5'-phosphate</name>
        <dbReference type="ChEBI" id="CHEBI:597326"/>
    </cofactor>
</comment>
<dbReference type="GO" id="GO:0004834">
    <property type="term" value="F:tryptophan synthase activity"/>
    <property type="evidence" value="ECO:0007669"/>
    <property type="project" value="UniProtKB-EC"/>
</dbReference>
<evidence type="ECO:0000256" key="2">
    <source>
        <dbReference type="ARBA" id="ARBA00004733"/>
    </source>
</evidence>
<evidence type="ECO:0000259" key="12">
    <source>
        <dbReference type="Pfam" id="PF00291"/>
    </source>
</evidence>
<evidence type="ECO:0000256" key="5">
    <source>
        <dbReference type="ARBA" id="ARBA00022605"/>
    </source>
</evidence>
<evidence type="ECO:0000256" key="9">
    <source>
        <dbReference type="ARBA" id="ARBA00023239"/>
    </source>
</evidence>
<dbReference type="NCBIfam" id="TIGR00263">
    <property type="entry name" value="trpB"/>
    <property type="match status" value="1"/>
</dbReference>
<keyword evidence="8 11" id="KW-0057">Aromatic amino acid biosynthesis</keyword>
<evidence type="ECO:0000313" key="14">
    <source>
        <dbReference type="Proteomes" id="UP001157733"/>
    </source>
</evidence>
<comment type="function">
    <text evidence="11">The beta subunit is responsible for the synthesis of L-tryptophan from indole and L-serine.</text>
</comment>
<dbReference type="Proteomes" id="UP001157733">
    <property type="component" value="Chromosome"/>
</dbReference>
<dbReference type="InterPro" id="IPR001926">
    <property type="entry name" value="TrpB-like_PALP"/>
</dbReference>
<accession>A0ABN8VYF5</accession>
<keyword evidence="6 11" id="KW-0822">Tryptophan biosynthesis</keyword>
<gene>
    <name evidence="11 13" type="primary">trpB</name>
    <name evidence="13" type="ORF">NSPWAT_1328</name>
</gene>
<dbReference type="EC" id="4.2.1.20" evidence="11"/>
<evidence type="ECO:0000256" key="8">
    <source>
        <dbReference type="ARBA" id="ARBA00023141"/>
    </source>
</evidence>
<evidence type="ECO:0000256" key="11">
    <source>
        <dbReference type="HAMAP-Rule" id="MF_00133"/>
    </source>
</evidence>
<dbReference type="Pfam" id="PF00291">
    <property type="entry name" value="PALP"/>
    <property type="match status" value="1"/>
</dbReference>
<dbReference type="EMBL" id="OX336137">
    <property type="protein sequence ID" value="CAI2718187.1"/>
    <property type="molecule type" value="Genomic_DNA"/>
</dbReference>
<evidence type="ECO:0000256" key="6">
    <source>
        <dbReference type="ARBA" id="ARBA00022822"/>
    </source>
</evidence>
<evidence type="ECO:0000256" key="4">
    <source>
        <dbReference type="ARBA" id="ARBA00011270"/>
    </source>
</evidence>
<evidence type="ECO:0000256" key="3">
    <source>
        <dbReference type="ARBA" id="ARBA00009982"/>
    </source>
</evidence>
<evidence type="ECO:0000256" key="1">
    <source>
        <dbReference type="ARBA" id="ARBA00001933"/>
    </source>
</evidence>
<keyword evidence="7 11" id="KW-0663">Pyridoxal phosphate</keyword>
<dbReference type="InterPro" id="IPR023026">
    <property type="entry name" value="Trp_synth_beta/beta-like"/>
</dbReference>
<dbReference type="PANTHER" id="PTHR48077">
    <property type="entry name" value="TRYPTOPHAN SYNTHASE-RELATED"/>
    <property type="match status" value="1"/>
</dbReference>